<dbReference type="RefSeq" id="WP_084275605.1">
    <property type="nucleotide sequence ID" value="NZ_AP026671.1"/>
</dbReference>
<keyword evidence="3 5" id="KW-0687">Ribonucleoprotein</keyword>
<accession>A0A1W1WUG1</accession>
<dbReference type="InterPro" id="IPR036870">
    <property type="entry name" value="Ribosomal_bS18_sf"/>
</dbReference>
<dbReference type="Gene3D" id="4.10.640.10">
    <property type="entry name" value="Ribosomal protein S18"/>
    <property type="match status" value="1"/>
</dbReference>
<evidence type="ECO:0000256" key="4">
    <source>
        <dbReference type="ARBA" id="ARBA00035141"/>
    </source>
</evidence>
<evidence type="ECO:0000313" key="8">
    <source>
        <dbReference type="Proteomes" id="UP000192602"/>
    </source>
</evidence>
<dbReference type="GO" id="GO:0006412">
    <property type="term" value="P:translation"/>
    <property type="evidence" value="ECO:0007669"/>
    <property type="project" value="UniProtKB-UniRule"/>
</dbReference>
<dbReference type="PANTHER" id="PTHR13479:SF40">
    <property type="entry name" value="SMALL RIBOSOMAL SUBUNIT PROTEIN BS18M"/>
    <property type="match status" value="1"/>
</dbReference>
<dbReference type="PROSITE" id="PS00057">
    <property type="entry name" value="RIBOSOMAL_S18"/>
    <property type="match status" value="1"/>
</dbReference>
<dbReference type="PANTHER" id="PTHR13479">
    <property type="entry name" value="30S RIBOSOMAL PROTEIN S18"/>
    <property type="match status" value="1"/>
</dbReference>
<keyword evidence="5" id="KW-0694">RNA-binding</keyword>
<evidence type="ECO:0000256" key="6">
    <source>
        <dbReference type="RuleBase" id="RU003910"/>
    </source>
</evidence>
<comment type="subunit">
    <text evidence="5">Part of the 30S ribosomal subunit. Forms a tight heterodimer with protein bS6.</text>
</comment>
<keyword evidence="5" id="KW-0699">rRNA-binding</keyword>
<evidence type="ECO:0000313" key="7">
    <source>
        <dbReference type="EMBL" id="SMC09373.1"/>
    </source>
</evidence>
<evidence type="ECO:0000256" key="5">
    <source>
        <dbReference type="HAMAP-Rule" id="MF_00270"/>
    </source>
</evidence>
<dbReference type="AlphaFoldDB" id="A0A1W1WUG1"/>
<dbReference type="HAMAP" id="MF_00270">
    <property type="entry name" value="Ribosomal_bS18"/>
    <property type="match status" value="1"/>
</dbReference>
<comment type="similarity">
    <text evidence="1 5 6">Belongs to the bacterial ribosomal protein bS18 family.</text>
</comment>
<dbReference type="InterPro" id="IPR001648">
    <property type="entry name" value="Ribosomal_bS18"/>
</dbReference>
<dbReference type="EMBL" id="FWWZ01000001">
    <property type="protein sequence ID" value="SMC09373.1"/>
    <property type="molecule type" value="Genomic_DNA"/>
</dbReference>
<keyword evidence="8" id="KW-1185">Reference proteome</keyword>
<dbReference type="STRING" id="1069081.SAMN05660197_1180"/>
<dbReference type="GO" id="GO:0022627">
    <property type="term" value="C:cytosolic small ribosomal subunit"/>
    <property type="evidence" value="ECO:0007669"/>
    <property type="project" value="TreeGrafter"/>
</dbReference>
<reference evidence="8" key="1">
    <citation type="submission" date="2017-04" db="EMBL/GenBank/DDBJ databases">
        <authorList>
            <person name="Varghese N."/>
            <person name="Submissions S."/>
        </authorList>
    </citation>
    <scope>NUCLEOTIDE SEQUENCE [LARGE SCALE GENOMIC DNA]</scope>
    <source>
        <strain evidence="8">DSM 16512</strain>
    </source>
</reference>
<dbReference type="GO" id="GO:0003735">
    <property type="term" value="F:structural constituent of ribosome"/>
    <property type="evidence" value="ECO:0007669"/>
    <property type="project" value="InterPro"/>
</dbReference>
<dbReference type="NCBIfam" id="TIGR00165">
    <property type="entry name" value="S18"/>
    <property type="match status" value="1"/>
</dbReference>
<comment type="function">
    <text evidence="5">Binds as a heterodimer with protein bS6 to the central domain of the 16S rRNA, where it helps stabilize the platform of the 30S subunit.</text>
</comment>
<evidence type="ECO:0000256" key="2">
    <source>
        <dbReference type="ARBA" id="ARBA00022980"/>
    </source>
</evidence>
<sequence length="91" mass="11163">MAEKRRFKKRTCKYCEQKVEYIDYKDIELIKHTLSERYKIMPRRLTGNCKKHQEMVEEAIKRARHAALVPYIVDRKRVVPNPWEELQPIYK</sequence>
<gene>
    <name evidence="5" type="primary">rpsR</name>
    <name evidence="7" type="ORF">SAMN05660197_1180</name>
</gene>
<dbReference type="SUPFAM" id="SSF46911">
    <property type="entry name" value="Ribosomal protein S18"/>
    <property type="match status" value="1"/>
</dbReference>
<evidence type="ECO:0000256" key="3">
    <source>
        <dbReference type="ARBA" id="ARBA00023274"/>
    </source>
</evidence>
<dbReference type="GO" id="GO:0070181">
    <property type="term" value="F:small ribosomal subunit rRNA binding"/>
    <property type="evidence" value="ECO:0007669"/>
    <property type="project" value="TreeGrafter"/>
</dbReference>
<proteinExistence type="inferred from homology"/>
<organism evidence="7 8">
    <name type="scientific">Nitratiruptor tergarcus DSM 16512</name>
    <dbReference type="NCBI Taxonomy" id="1069081"/>
    <lineage>
        <taxon>Bacteria</taxon>
        <taxon>Pseudomonadati</taxon>
        <taxon>Campylobacterota</taxon>
        <taxon>Epsilonproteobacteria</taxon>
        <taxon>Nautiliales</taxon>
        <taxon>Nitratiruptoraceae</taxon>
        <taxon>Nitratiruptor</taxon>
    </lineage>
</organism>
<dbReference type="OrthoDB" id="9812008at2"/>
<evidence type="ECO:0000256" key="1">
    <source>
        <dbReference type="ARBA" id="ARBA00005589"/>
    </source>
</evidence>
<keyword evidence="2 5" id="KW-0689">Ribosomal protein</keyword>
<dbReference type="PRINTS" id="PR00974">
    <property type="entry name" value="RIBOSOMALS18"/>
</dbReference>
<dbReference type="Pfam" id="PF01084">
    <property type="entry name" value="Ribosomal_S18"/>
    <property type="match status" value="1"/>
</dbReference>
<name>A0A1W1WUG1_9BACT</name>
<dbReference type="Proteomes" id="UP000192602">
    <property type="component" value="Unassembled WGS sequence"/>
</dbReference>
<protein>
    <recommendedName>
        <fullName evidence="4 5">Small ribosomal subunit protein bS18</fullName>
    </recommendedName>
</protein>
<dbReference type="InterPro" id="IPR018275">
    <property type="entry name" value="Ribosomal_bS18_CS"/>
</dbReference>